<dbReference type="GO" id="GO:0008664">
    <property type="term" value="F:RNA 2',3'-cyclic 3'-phosphodiesterase activity"/>
    <property type="evidence" value="ECO:0007669"/>
    <property type="project" value="UniProtKB-EC"/>
</dbReference>
<evidence type="ECO:0000259" key="3">
    <source>
        <dbReference type="Pfam" id="PF02834"/>
    </source>
</evidence>
<dbReference type="Gene3D" id="3.90.1140.10">
    <property type="entry name" value="Cyclic phosphodiesterase"/>
    <property type="match status" value="1"/>
</dbReference>
<feature type="active site" description="Proton acceptor" evidence="2">
    <location>
        <position position="127"/>
    </location>
</feature>
<dbReference type="EC" id="3.1.4.58" evidence="2"/>
<dbReference type="PANTHER" id="PTHR35561">
    <property type="entry name" value="RNA 2',3'-CYCLIC PHOSPHODIESTERASE"/>
    <property type="match status" value="1"/>
</dbReference>
<evidence type="ECO:0000256" key="1">
    <source>
        <dbReference type="ARBA" id="ARBA00022801"/>
    </source>
</evidence>
<gene>
    <name evidence="4" type="primary">thpR</name>
    <name evidence="4" type="ORF">ENG67_00180</name>
</gene>
<accession>A0A7C1BAS2</accession>
<dbReference type="SUPFAM" id="SSF55144">
    <property type="entry name" value="LigT-like"/>
    <property type="match status" value="1"/>
</dbReference>
<name>A0A7C1BAS2_UNCW3</name>
<dbReference type="NCBIfam" id="TIGR02258">
    <property type="entry name" value="2_5_ligase"/>
    <property type="match status" value="1"/>
</dbReference>
<comment type="function">
    <text evidence="2">Hydrolyzes RNA 2',3'-cyclic phosphodiester to an RNA 2'-phosphomonoester.</text>
</comment>
<comment type="catalytic activity">
    <reaction evidence="2">
        <text>a 3'-end 2',3'-cyclophospho-ribonucleotide-RNA + H2O = a 3'-end 2'-phospho-ribonucleotide-RNA + H(+)</text>
        <dbReference type="Rhea" id="RHEA:11828"/>
        <dbReference type="Rhea" id="RHEA-COMP:10464"/>
        <dbReference type="Rhea" id="RHEA-COMP:17353"/>
        <dbReference type="ChEBI" id="CHEBI:15377"/>
        <dbReference type="ChEBI" id="CHEBI:15378"/>
        <dbReference type="ChEBI" id="CHEBI:83064"/>
        <dbReference type="ChEBI" id="CHEBI:173113"/>
        <dbReference type="EC" id="3.1.4.58"/>
    </reaction>
</comment>
<organism evidence="4">
    <name type="scientific">candidate division WOR-3 bacterium</name>
    <dbReference type="NCBI Taxonomy" id="2052148"/>
    <lineage>
        <taxon>Bacteria</taxon>
        <taxon>Bacteria division WOR-3</taxon>
    </lineage>
</organism>
<dbReference type="InterPro" id="IPR004175">
    <property type="entry name" value="RNA_CPDase"/>
</dbReference>
<dbReference type="InterPro" id="IPR014051">
    <property type="entry name" value="Phosphoesterase_HXTX"/>
</dbReference>
<keyword evidence="1 2" id="KW-0378">Hydrolase</keyword>
<dbReference type="GO" id="GO:0004113">
    <property type="term" value="F:2',3'-cyclic-nucleotide 3'-phosphodiesterase activity"/>
    <property type="evidence" value="ECO:0007669"/>
    <property type="project" value="InterPro"/>
</dbReference>
<dbReference type="EMBL" id="DRBW01000008">
    <property type="protein sequence ID" value="HDM89610.1"/>
    <property type="molecule type" value="Genomic_DNA"/>
</dbReference>
<dbReference type="Proteomes" id="UP000885931">
    <property type="component" value="Unassembled WGS sequence"/>
</dbReference>
<protein>
    <recommendedName>
        <fullName evidence="2">RNA 2',3'-cyclic phosphodiesterase</fullName>
        <shortName evidence="2">RNA 2',3'-CPDase</shortName>
        <ecNumber evidence="2">3.1.4.58</ecNumber>
    </recommendedName>
</protein>
<feature type="active site" description="Proton donor" evidence="2">
    <location>
        <position position="40"/>
    </location>
</feature>
<proteinExistence type="inferred from homology"/>
<evidence type="ECO:0000256" key="2">
    <source>
        <dbReference type="HAMAP-Rule" id="MF_01940"/>
    </source>
</evidence>
<feature type="short sequence motif" description="HXTX 2" evidence="2">
    <location>
        <begin position="127"/>
        <end position="130"/>
    </location>
</feature>
<feature type="domain" description="Phosphoesterase HXTX" evidence="3">
    <location>
        <begin position="99"/>
        <end position="175"/>
    </location>
</feature>
<dbReference type="Pfam" id="PF02834">
    <property type="entry name" value="LigT_PEase"/>
    <property type="match status" value="2"/>
</dbReference>
<feature type="short sequence motif" description="HXTX 1" evidence="2">
    <location>
        <begin position="40"/>
        <end position="43"/>
    </location>
</feature>
<evidence type="ECO:0000313" key="4">
    <source>
        <dbReference type="EMBL" id="HDM89610.1"/>
    </source>
</evidence>
<dbReference type="HAMAP" id="MF_01940">
    <property type="entry name" value="RNA_CPDase"/>
    <property type="match status" value="1"/>
</dbReference>
<reference evidence="4" key="1">
    <citation type="journal article" date="2020" name="mSystems">
        <title>Genome- and Community-Level Interaction Insights into Carbon Utilization and Element Cycling Functions of Hydrothermarchaeota in Hydrothermal Sediment.</title>
        <authorList>
            <person name="Zhou Z."/>
            <person name="Liu Y."/>
            <person name="Xu W."/>
            <person name="Pan J."/>
            <person name="Luo Z.H."/>
            <person name="Li M."/>
        </authorList>
    </citation>
    <scope>NUCLEOTIDE SEQUENCE [LARGE SCALE GENOMIC DNA]</scope>
    <source>
        <strain evidence="4">HyVt-237</strain>
    </source>
</reference>
<dbReference type="InterPro" id="IPR009097">
    <property type="entry name" value="Cyclic_Pdiesterase"/>
</dbReference>
<dbReference type="PANTHER" id="PTHR35561:SF1">
    <property type="entry name" value="RNA 2',3'-CYCLIC PHOSPHODIESTERASE"/>
    <property type="match status" value="1"/>
</dbReference>
<comment type="caution">
    <text evidence="4">The sequence shown here is derived from an EMBL/GenBank/DDBJ whole genome shotgun (WGS) entry which is preliminary data.</text>
</comment>
<comment type="similarity">
    <text evidence="2">Belongs to the 2H phosphoesterase superfamily. ThpR family.</text>
</comment>
<sequence>MRCFIAVDIPERVKKEVMRATERARRSHRDLKWVEEENLHITLKFLGEVEKEKIEKVKRVLDMITRAEAPFNLTTSDFGTFPKRGALRVFWLGIEGDLEEIKRLQERIDRELLKIGFDKEDREFTPHLTLARAKRYSRERVSLEDLDLDSVSGRSFRINEVILYESILRPEGPLYRKISVFKLRGR</sequence>
<feature type="domain" description="Phosphoesterase HXTX" evidence="3">
    <location>
        <begin position="7"/>
        <end position="91"/>
    </location>
</feature>
<dbReference type="AlphaFoldDB" id="A0A7C1BAS2"/>